<dbReference type="EMBL" id="FXSZ01000002">
    <property type="protein sequence ID" value="SMO48292.1"/>
    <property type="molecule type" value="Genomic_DNA"/>
</dbReference>
<evidence type="ECO:0000313" key="1">
    <source>
        <dbReference type="EMBL" id="SMO48292.1"/>
    </source>
</evidence>
<organism evidence="1 2">
    <name type="scientific">Solitalea koreensis</name>
    <dbReference type="NCBI Taxonomy" id="543615"/>
    <lineage>
        <taxon>Bacteria</taxon>
        <taxon>Pseudomonadati</taxon>
        <taxon>Bacteroidota</taxon>
        <taxon>Sphingobacteriia</taxon>
        <taxon>Sphingobacteriales</taxon>
        <taxon>Sphingobacteriaceae</taxon>
        <taxon>Solitalea</taxon>
    </lineage>
</organism>
<sequence>MQLQKFKITSKKLDGSLCLVYEDGHLKSILNEFKQPINTKGWELIKPMIPFKSIYLDGMKFVSVNLKLELISDTTPKPNDRIAAFCKRYEELYGVKYKVCGSDAGKMKALSVPNEIDFKDLVEVYLLCTEWWCKTKSIANLVKHINEIVLLLVKGNATENGPKMNFPDGYSKAFEKECTSPVELQAYWQHLHKMGWERKQVGMITCWVKN</sequence>
<dbReference type="Proteomes" id="UP000315971">
    <property type="component" value="Unassembled WGS sequence"/>
</dbReference>
<keyword evidence="2" id="KW-1185">Reference proteome</keyword>
<gene>
    <name evidence="1" type="ORF">SAMN06265350_102338</name>
</gene>
<protein>
    <submittedName>
        <fullName evidence="1">Uncharacterized protein</fullName>
    </submittedName>
</protein>
<dbReference type="AlphaFoldDB" id="A0A521BMG7"/>
<evidence type="ECO:0000313" key="2">
    <source>
        <dbReference type="Proteomes" id="UP000315971"/>
    </source>
</evidence>
<name>A0A521BMG7_9SPHI</name>
<accession>A0A521BMG7</accession>
<proteinExistence type="predicted"/>
<dbReference type="RefSeq" id="WP_142601931.1">
    <property type="nucleotide sequence ID" value="NZ_FXSZ01000002.1"/>
</dbReference>
<reference evidence="1 2" key="1">
    <citation type="submission" date="2017-05" db="EMBL/GenBank/DDBJ databases">
        <authorList>
            <person name="Varghese N."/>
            <person name="Submissions S."/>
        </authorList>
    </citation>
    <scope>NUCLEOTIDE SEQUENCE [LARGE SCALE GENOMIC DNA]</scope>
    <source>
        <strain evidence="1 2">DSM 21342</strain>
    </source>
</reference>